<dbReference type="PANTHER" id="PTHR23514">
    <property type="entry name" value="BYPASS OF STOP CODON PROTEIN 6"/>
    <property type="match status" value="1"/>
</dbReference>
<evidence type="ECO:0000256" key="2">
    <source>
        <dbReference type="ARBA" id="ARBA00008335"/>
    </source>
</evidence>
<dbReference type="STRING" id="568872.GA0070624_0614"/>
<evidence type="ECO:0000256" key="4">
    <source>
        <dbReference type="ARBA" id="ARBA00022692"/>
    </source>
</evidence>
<feature type="transmembrane region" description="Helical" evidence="7">
    <location>
        <begin position="284"/>
        <end position="304"/>
    </location>
</feature>
<evidence type="ECO:0000256" key="1">
    <source>
        <dbReference type="ARBA" id="ARBA00004651"/>
    </source>
</evidence>
<feature type="transmembrane region" description="Helical" evidence="7">
    <location>
        <begin position="373"/>
        <end position="394"/>
    </location>
</feature>
<sequence length="409" mass="42098">MVQKTDSSTTMLSGDAFVRDRPTILSYSALGAYTFWLYAFGPALALLRAELNFSYTMISVYSALWAAGSVVAGAAFAPLATALGRRAVLGWSALVTTAGAALFTLSHSITITLLGAVVMGLAGTTVQTTTQSVLADHHGPRRDRALVEMNIGAGLGAVAAPLALGLSQATTSTWRTAMAVPAVALAVLAVVYRHEPLPAPPPRPPHNPSHRRASRLSLACWLLCLLVAVGIGVEFSVVYFGAELLTAAHGLATATAAAAMTTFYAGILLGRVAAVRLTRRPGQAGFLLGLSLAVTLAGLVALWLPGGSTLALLALFVAGLGIANQFPLALALALAAAPGNTDAANARAQLLGGVLVLAAPFLLGSLADRLGMSAGFAVAPLLTALSGLLLYAALRQERRGSELVQFRWK</sequence>
<name>A0A1C6RD59_9ACTN</name>
<feature type="transmembrane region" description="Helical" evidence="7">
    <location>
        <begin position="348"/>
        <end position="367"/>
    </location>
</feature>
<dbReference type="InterPro" id="IPR051788">
    <property type="entry name" value="MFS_Transporter"/>
</dbReference>
<feature type="transmembrane region" description="Helical" evidence="7">
    <location>
        <begin position="100"/>
        <end position="124"/>
    </location>
</feature>
<dbReference type="PANTHER" id="PTHR23514:SF3">
    <property type="entry name" value="BYPASS OF STOP CODON PROTEIN 6"/>
    <property type="match status" value="1"/>
</dbReference>
<protein>
    <submittedName>
        <fullName evidence="9">Predicted arabinose efflux permease, MFS family</fullName>
    </submittedName>
</protein>
<comment type="subcellular location">
    <subcellularLocation>
        <location evidence="1">Cell membrane</location>
        <topology evidence="1">Multi-pass membrane protein</topology>
    </subcellularLocation>
</comment>
<dbReference type="InterPro" id="IPR036259">
    <property type="entry name" value="MFS_trans_sf"/>
</dbReference>
<evidence type="ECO:0000256" key="3">
    <source>
        <dbReference type="ARBA" id="ARBA00022448"/>
    </source>
</evidence>
<dbReference type="SUPFAM" id="SSF103473">
    <property type="entry name" value="MFS general substrate transporter"/>
    <property type="match status" value="1"/>
</dbReference>
<feature type="transmembrane region" description="Helical" evidence="7">
    <location>
        <begin position="310"/>
        <end position="336"/>
    </location>
</feature>
<dbReference type="InterPro" id="IPR011701">
    <property type="entry name" value="MFS"/>
</dbReference>
<reference evidence="10" key="1">
    <citation type="submission" date="2016-06" db="EMBL/GenBank/DDBJ databases">
        <authorList>
            <person name="Varghese N."/>
            <person name="Submissions Spin"/>
        </authorList>
    </citation>
    <scope>NUCLEOTIDE SEQUENCE [LARGE SCALE GENOMIC DNA]</scope>
    <source>
        <strain evidence="10">DSM 45431</strain>
    </source>
</reference>
<evidence type="ECO:0000256" key="6">
    <source>
        <dbReference type="ARBA" id="ARBA00023136"/>
    </source>
</evidence>
<feature type="transmembrane region" description="Helical" evidence="7">
    <location>
        <begin position="59"/>
        <end position="80"/>
    </location>
</feature>
<evidence type="ECO:0000313" key="9">
    <source>
        <dbReference type="EMBL" id="SCL15090.1"/>
    </source>
</evidence>
<dbReference type="Pfam" id="PF07690">
    <property type="entry name" value="MFS_1"/>
    <property type="match status" value="1"/>
</dbReference>
<keyword evidence="3" id="KW-0813">Transport</keyword>
<comment type="similarity">
    <text evidence="2">Belongs to the major facilitator superfamily.</text>
</comment>
<dbReference type="InterPro" id="IPR020846">
    <property type="entry name" value="MFS_dom"/>
</dbReference>
<dbReference type="GO" id="GO:0022857">
    <property type="term" value="F:transmembrane transporter activity"/>
    <property type="evidence" value="ECO:0007669"/>
    <property type="project" value="InterPro"/>
</dbReference>
<evidence type="ECO:0000313" key="10">
    <source>
        <dbReference type="Proteomes" id="UP000199413"/>
    </source>
</evidence>
<dbReference type="AlphaFoldDB" id="A0A1C6RD59"/>
<dbReference type="RefSeq" id="WP_091336468.1">
    <property type="nucleotide sequence ID" value="NZ_FMHV01000002.1"/>
</dbReference>
<evidence type="ECO:0000256" key="5">
    <source>
        <dbReference type="ARBA" id="ARBA00022989"/>
    </source>
</evidence>
<feature type="domain" description="Major facilitator superfamily (MFS) profile" evidence="8">
    <location>
        <begin position="1"/>
        <end position="398"/>
    </location>
</feature>
<dbReference type="EMBL" id="FMHV01000002">
    <property type="protein sequence ID" value="SCL15090.1"/>
    <property type="molecule type" value="Genomic_DNA"/>
</dbReference>
<keyword evidence="5 7" id="KW-1133">Transmembrane helix</keyword>
<dbReference type="PROSITE" id="PS50850">
    <property type="entry name" value="MFS"/>
    <property type="match status" value="1"/>
</dbReference>
<keyword evidence="10" id="KW-1185">Reference proteome</keyword>
<keyword evidence="4 7" id="KW-0812">Transmembrane</keyword>
<dbReference type="Gene3D" id="1.20.1250.20">
    <property type="entry name" value="MFS general substrate transporter like domains"/>
    <property type="match status" value="1"/>
</dbReference>
<dbReference type="Proteomes" id="UP000199413">
    <property type="component" value="Unassembled WGS sequence"/>
</dbReference>
<organism evidence="9 10">
    <name type="scientific">Micromonospora rhizosphaerae</name>
    <dbReference type="NCBI Taxonomy" id="568872"/>
    <lineage>
        <taxon>Bacteria</taxon>
        <taxon>Bacillati</taxon>
        <taxon>Actinomycetota</taxon>
        <taxon>Actinomycetes</taxon>
        <taxon>Micromonosporales</taxon>
        <taxon>Micromonosporaceae</taxon>
        <taxon>Micromonospora</taxon>
    </lineage>
</organism>
<evidence type="ECO:0000256" key="7">
    <source>
        <dbReference type="SAM" id="Phobius"/>
    </source>
</evidence>
<feature type="transmembrane region" description="Helical" evidence="7">
    <location>
        <begin position="248"/>
        <end position="272"/>
    </location>
</feature>
<feature type="transmembrane region" description="Helical" evidence="7">
    <location>
        <begin position="213"/>
        <end position="242"/>
    </location>
</feature>
<gene>
    <name evidence="9" type="ORF">GA0070624_0614</name>
</gene>
<feature type="transmembrane region" description="Helical" evidence="7">
    <location>
        <begin position="145"/>
        <end position="166"/>
    </location>
</feature>
<dbReference type="GO" id="GO:0005886">
    <property type="term" value="C:plasma membrane"/>
    <property type="evidence" value="ECO:0007669"/>
    <property type="project" value="UniProtKB-SubCell"/>
</dbReference>
<accession>A0A1C6RD59</accession>
<keyword evidence="6 7" id="KW-0472">Membrane</keyword>
<evidence type="ECO:0000259" key="8">
    <source>
        <dbReference type="PROSITE" id="PS50850"/>
    </source>
</evidence>
<proteinExistence type="inferred from homology"/>
<dbReference type="OrthoDB" id="63630at2"/>
<feature type="transmembrane region" description="Helical" evidence="7">
    <location>
        <begin position="24"/>
        <end position="47"/>
    </location>
</feature>